<accession>A0AAV2HR68</accession>
<dbReference type="EMBL" id="CAXITT010000234">
    <property type="protein sequence ID" value="CAL1536615.1"/>
    <property type="molecule type" value="Genomic_DNA"/>
</dbReference>
<feature type="domain" description="UBC core" evidence="1">
    <location>
        <begin position="3"/>
        <end position="157"/>
    </location>
</feature>
<dbReference type="InterPro" id="IPR000608">
    <property type="entry name" value="UBC"/>
</dbReference>
<dbReference type="SMART" id="SM00212">
    <property type="entry name" value="UBCc"/>
    <property type="match status" value="1"/>
</dbReference>
<dbReference type="AlphaFoldDB" id="A0AAV2HR68"/>
<dbReference type="SUPFAM" id="SSF54495">
    <property type="entry name" value="UBC-like"/>
    <property type="match status" value="1"/>
</dbReference>
<dbReference type="PROSITE" id="PS50127">
    <property type="entry name" value="UBC_2"/>
    <property type="match status" value="1"/>
</dbReference>
<reference evidence="2 3" key="1">
    <citation type="submission" date="2024-04" db="EMBL/GenBank/DDBJ databases">
        <authorList>
            <consortium name="Genoscope - CEA"/>
            <person name="William W."/>
        </authorList>
    </citation>
    <scope>NUCLEOTIDE SEQUENCE [LARGE SCALE GENOMIC DNA]</scope>
</reference>
<dbReference type="Gene3D" id="3.10.110.10">
    <property type="entry name" value="Ubiquitin Conjugating Enzyme"/>
    <property type="match status" value="1"/>
</dbReference>
<proteinExistence type="predicted"/>
<dbReference type="Pfam" id="PF00179">
    <property type="entry name" value="UQ_con"/>
    <property type="match status" value="1"/>
</dbReference>
<comment type="caution">
    <text evidence="2">The sequence shown here is derived from an EMBL/GenBank/DDBJ whole genome shotgun (WGS) entry which is preliminary data.</text>
</comment>
<name>A0AAV2HR68_LYMST</name>
<evidence type="ECO:0000313" key="3">
    <source>
        <dbReference type="Proteomes" id="UP001497497"/>
    </source>
</evidence>
<organism evidence="2 3">
    <name type="scientific">Lymnaea stagnalis</name>
    <name type="common">Great pond snail</name>
    <name type="synonym">Helix stagnalis</name>
    <dbReference type="NCBI Taxonomy" id="6523"/>
    <lineage>
        <taxon>Eukaryota</taxon>
        <taxon>Metazoa</taxon>
        <taxon>Spiralia</taxon>
        <taxon>Lophotrochozoa</taxon>
        <taxon>Mollusca</taxon>
        <taxon>Gastropoda</taxon>
        <taxon>Heterobranchia</taxon>
        <taxon>Euthyneura</taxon>
        <taxon>Panpulmonata</taxon>
        <taxon>Hygrophila</taxon>
        <taxon>Lymnaeoidea</taxon>
        <taxon>Lymnaeidae</taxon>
        <taxon>Lymnaea</taxon>
    </lineage>
</organism>
<dbReference type="PANTHER" id="PTHR24068">
    <property type="entry name" value="UBIQUITIN-CONJUGATING ENZYME E2"/>
    <property type="match status" value="1"/>
</dbReference>
<protein>
    <recommendedName>
        <fullName evidence="1">UBC core domain-containing protein</fullName>
    </recommendedName>
</protein>
<evidence type="ECO:0000313" key="2">
    <source>
        <dbReference type="EMBL" id="CAL1536615.1"/>
    </source>
</evidence>
<dbReference type="CDD" id="cd23794">
    <property type="entry name" value="UBCc_UBE2F_UBE2M"/>
    <property type="match status" value="1"/>
</dbReference>
<dbReference type="Proteomes" id="UP001497497">
    <property type="component" value="Unassembled WGS sequence"/>
</dbReference>
<keyword evidence="3" id="KW-1185">Reference proteome</keyword>
<sequence>MTSLNGSLLKEVHRLRRDIKKLTVDQAQFEDFETDCDEWGITFNVLISPNDGHYRGATFRFKFEIPANYPEKSPYIRCLNNIYHPNIDFGEDGTVCVNLLDKDWQPGVGLDGCVMAVLFLFYEPNLEDALNPVFDGQLMNEDEFHSKIRASLRGEEVEGFVFDKLLNEESVCLTKGKDVKLIDFEDIQSEESAVKREKVTNAENLTIINMKADGVTDEQDESVQIVTIQNVLNKKIISNGEHENVLNVNSDCVSNVTVEIFSTDVKNTHPSSHVDEINKCETDKDGAESGLCAMPVGLIKANRKYFGSNMSGWNDAALMFEHIYRWIKLYIVRFYNKVISNM</sequence>
<evidence type="ECO:0000259" key="1">
    <source>
        <dbReference type="PROSITE" id="PS50127"/>
    </source>
</evidence>
<dbReference type="InterPro" id="IPR016135">
    <property type="entry name" value="UBQ-conjugating_enzyme/RWD"/>
</dbReference>
<gene>
    <name evidence="2" type="ORF">GSLYS_00010528001</name>
</gene>